<reference evidence="3 4" key="1">
    <citation type="submission" date="2020-08" db="EMBL/GenBank/DDBJ databases">
        <title>Complete Genome Sequence of Effusibacillus dendaii Strain skT53, Isolated from Farmland soil.</title>
        <authorList>
            <person name="Konishi T."/>
            <person name="Kawasaki H."/>
        </authorList>
    </citation>
    <scope>NUCLEOTIDE SEQUENCE [LARGE SCALE GENOMIC DNA]</scope>
    <source>
        <strain evidence="4">skT53</strain>
    </source>
</reference>
<dbReference type="EMBL" id="AP023366">
    <property type="protein sequence ID" value="BCJ87533.1"/>
    <property type="molecule type" value="Genomic_DNA"/>
</dbReference>
<feature type="coiled-coil region" evidence="1">
    <location>
        <begin position="7"/>
        <end position="41"/>
    </location>
</feature>
<dbReference type="AlphaFoldDB" id="A0A7I8DBG9"/>
<feature type="region of interest" description="Disordered" evidence="2">
    <location>
        <begin position="95"/>
        <end position="118"/>
    </location>
</feature>
<dbReference type="KEGG" id="eff:skT53_25180"/>
<organism evidence="3 4">
    <name type="scientific">Effusibacillus dendaii</name>
    <dbReference type="NCBI Taxonomy" id="2743772"/>
    <lineage>
        <taxon>Bacteria</taxon>
        <taxon>Bacillati</taxon>
        <taxon>Bacillota</taxon>
        <taxon>Bacilli</taxon>
        <taxon>Bacillales</taxon>
        <taxon>Alicyclobacillaceae</taxon>
        <taxon>Effusibacillus</taxon>
    </lineage>
</organism>
<feature type="compositionally biased region" description="Basic and acidic residues" evidence="2">
    <location>
        <begin position="97"/>
        <end position="118"/>
    </location>
</feature>
<proteinExistence type="predicted"/>
<gene>
    <name evidence="3" type="ORF">skT53_25180</name>
</gene>
<dbReference type="RefSeq" id="WP_200757638.1">
    <property type="nucleotide sequence ID" value="NZ_AP023366.1"/>
</dbReference>
<dbReference type="Proteomes" id="UP000593802">
    <property type="component" value="Chromosome"/>
</dbReference>
<evidence type="ECO:0000256" key="2">
    <source>
        <dbReference type="SAM" id="MobiDB-lite"/>
    </source>
</evidence>
<name>A0A7I8DBG9_9BACL</name>
<keyword evidence="4" id="KW-1185">Reference proteome</keyword>
<evidence type="ECO:0000256" key="1">
    <source>
        <dbReference type="SAM" id="Coils"/>
    </source>
</evidence>
<protein>
    <submittedName>
        <fullName evidence="3">Uncharacterized protein</fullName>
    </submittedName>
</protein>
<sequence>MPVNDMLTKLTETIHDLLNAIHNLEKKISSLQLQHETFNSDTRAVRHDIVDIKLSVAHIEREQLVTNARLDRLERRFHSQPAELSLRLTPIQPEDVYPAKRERSLDETQKSYPTIEDR</sequence>
<evidence type="ECO:0000313" key="3">
    <source>
        <dbReference type="EMBL" id="BCJ87533.1"/>
    </source>
</evidence>
<keyword evidence="1" id="KW-0175">Coiled coil</keyword>
<evidence type="ECO:0000313" key="4">
    <source>
        <dbReference type="Proteomes" id="UP000593802"/>
    </source>
</evidence>
<accession>A0A7I8DBG9</accession>